<evidence type="ECO:0000256" key="4">
    <source>
        <dbReference type="ARBA" id="ARBA00022763"/>
    </source>
</evidence>
<dbReference type="RefSeq" id="WP_121687018.1">
    <property type="nucleotide sequence ID" value="NZ_RCUY01000001.1"/>
</dbReference>
<evidence type="ECO:0000256" key="6">
    <source>
        <dbReference type="ARBA" id="ARBA00022806"/>
    </source>
</evidence>
<keyword evidence="6 15" id="KW-0347">Helicase</keyword>
<evidence type="ECO:0000256" key="5">
    <source>
        <dbReference type="ARBA" id="ARBA00022801"/>
    </source>
</evidence>
<feature type="region of interest" description="Disordered" evidence="16">
    <location>
        <begin position="329"/>
        <end position="398"/>
    </location>
</feature>
<dbReference type="OrthoDB" id="5240387at2"/>
<evidence type="ECO:0000313" key="19">
    <source>
        <dbReference type="EMBL" id="RLP80748.1"/>
    </source>
</evidence>
<evidence type="ECO:0000256" key="15">
    <source>
        <dbReference type="PROSITE-ProRule" id="PRU00560"/>
    </source>
</evidence>
<keyword evidence="7" id="KW-0269">Exonuclease</keyword>
<keyword evidence="3 15" id="KW-0547">Nucleotide-binding</keyword>
<keyword evidence="8 15" id="KW-0067">ATP-binding</keyword>
<dbReference type="PANTHER" id="PTHR11070">
    <property type="entry name" value="UVRD / RECB / PCRA DNA HELICASE FAMILY MEMBER"/>
    <property type="match status" value="1"/>
</dbReference>
<evidence type="ECO:0000256" key="7">
    <source>
        <dbReference type="ARBA" id="ARBA00022839"/>
    </source>
</evidence>
<dbReference type="EMBL" id="RCUY01000011">
    <property type="protein sequence ID" value="RLP80748.1"/>
    <property type="molecule type" value="Genomic_DNA"/>
</dbReference>
<evidence type="ECO:0000256" key="9">
    <source>
        <dbReference type="ARBA" id="ARBA00023125"/>
    </source>
</evidence>
<protein>
    <recommendedName>
        <fullName evidence="13">DNA 3'-5' helicase</fullName>
        <ecNumber evidence="13">5.6.2.4</ecNumber>
    </recommendedName>
</protein>
<dbReference type="GO" id="GO:0043138">
    <property type="term" value="F:3'-5' DNA helicase activity"/>
    <property type="evidence" value="ECO:0007669"/>
    <property type="project" value="UniProtKB-EC"/>
</dbReference>
<evidence type="ECO:0000256" key="12">
    <source>
        <dbReference type="ARBA" id="ARBA00034617"/>
    </source>
</evidence>
<dbReference type="SUPFAM" id="SSF52540">
    <property type="entry name" value="P-loop containing nucleoside triphosphate hydrolases"/>
    <property type="match status" value="1"/>
</dbReference>
<reference evidence="20 21" key="1">
    <citation type="submission" date="2018-10" db="EMBL/GenBank/DDBJ databases">
        <authorList>
            <person name="Li J."/>
        </authorList>
    </citation>
    <scope>NUCLEOTIDE SEQUENCE [LARGE SCALE GENOMIC DNA]</scope>
    <source>
        <strain evidence="20 21">JCM 11654</strain>
    </source>
</reference>
<keyword evidence="10" id="KW-0234">DNA repair</keyword>
<evidence type="ECO:0000313" key="21">
    <source>
        <dbReference type="Proteomes" id="UP000269438"/>
    </source>
</evidence>
<sequence length="1161" mass="123238">MSESEPLDQDRLSASLDNSQRAVRDLRDGAHAAVHGAPGSGKTHTLTEVVADRIITRGYPTDDVVVLAADRRSATALRDTLALRIDRPTRGPLARTLGSMAFSFVTAAAVADGVTVPRLLTGADQDTILADLLAGEVEDEGAAWPESLGPDVRALGGFRTELRELMMRLVETRTRPAELARLGHQHERPEWVAAAAFIARYEHVMDQYSQPRLDAAEVIAEATTLLREGRVSAPRLIIVDDFQEQGPGTLGFLAAAAAAGSTILAFGDPDVASATFRGSDPAALSGLNLILGAPVETFTLTQVHRHGPELRAVITELSDRVGAAGRVEHRRAASVLPAQPAPAADTSGDDATPSTEQSATPPADSAADNPVGQASGVAAQAPVHPADEPQRGPWKVPPTLPVVRIRATSPAAEQQAIARMLRERHVYHGVPWSQMAIVVRSSASIPVLARALAMADVPTSAETAGEALRDRYAARALILALAVALERIPVTAARYTELLLGPLGGFDGIGLRRLRRALRHEELLGGGHRGSDELLIEALAAPGRFATLDTPGARRAMRFAETLAQVRAGYAAGNSAEELAWIVWDRSGLEKTWTTQLGQGGLLAEEANTNLDAAVALFTAAKRAAERDPDADAGIFIDSLLEADLGEDSLAPRARGEAVWIGTPSAVVGREFDVVVAARVQAGAWPNLQLRGALLYPQLFSQVVAGLPTTLLDARAELLSDELRLFVLACSRARTQLVVSTTDGDDEQPSPFLRFPTLDGAPVRTGTGEYPLTLRGMVGALRRRLVRAHEAGRPEEAAEAASLLARLSDEGIAGASPDSWYGLAEPSTTDPLVDLKDPDARVRVSPSRMEAFEKSPLNWFIEDVARPPSTVAAGIGTIIHEAFERAGMIPADQITAADIAPERLWEHVSERWGELRFEAPWLAQRERAGVDEALVGVAAYLSDALRAGNVVLSTEGGFRLEVGQIIIGGSIDRIERRPATGEDTEPVIVIIDLKTGRSIPTQKSMLTHAQLSAYQLALTRGAVYTEVPDEAAAAEASTGAAADAPVAAHVAPLADSPVDASTEAPVAPVAAPAEPAVRRHPITGRSGGAMLLYVRTPTVKAYAERVQEVQTEEELAAFEERVETVGTGMAAATFVGVFGEGEHDPLTRLTYRIHLIAAVSE</sequence>
<comment type="caution">
    <text evidence="20">The sequence shown here is derived from an EMBL/GenBank/DDBJ whole genome shotgun (WGS) entry which is preliminary data.</text>
</comment>
<comment type="similarity">
    <text evidence="1">Belongs to the helicase family. UvrD subfamily.</text>
</comment>
<keyword evidence="11" id="KW-0413">Isomerase</keyword>
<dbReference type="GO" id="GO:0003677">
    <property type="term" value="F:DNA binding"/>
    <property type="evidence" value="ECO:0007669"/>
    <property type="project" value="UniProtKB-KW"/>
</dbReference>
<dbReference type="GO" id="GO:0033202">
    <property type="term" value="C:DNA helicase complex"/>
    <property type="evidence" value="ECO:0007669"/>
    <property type="project" value="TreeGrafter"/>
</dbReference>
<dbReference type="InterPro" id="IPR014016">
    <property type="entry name" value="UvrD-like_ATP-bd"/>
</dbReference>
<dbReference type="PROSITE" id="PS51198">
    <property type="entry name" value="UVRD_HELICASE_ATP_BIND"/>
    <property type="match status" value="1"/>
</dbReference>
<dbReference type="AlphaFoldDB" id="A0A3L7AVH4"/>
<dbReference type="InterPro" id="IPR014017">
    <property type="entry name" value="DNA_helicase_UvrD-like_C"/>
</dbReference>
<dbReference type="InterPro" id="IPR000212">
    <property type="entry name" value="DNA_helicase_UvrD/REP"/>
</dbReference>
<dbReference type="Pfam" id="PF00580">
    <property type="entry name" value="UvrD-helicase"/>
    <property type="match status" value="1"/>
</dbReference>
<evidence type="ECO:0000256" key="10">
    <source>
        <dbReference type="ARBA" id="ARBA00023204"/>
    </source>
</evidence>
<dbReference type="GO" id="GO:0005524">
    <property type="term" value="F:ATP binding"/>
    <property type="evidence" value="ECO:0007669"/>
    <property type="project" value="UniProtKB-UniRule"/>
</dbReference>
<dbReference type="PANTHER" id="PTHR11070:SF59">
    <property type="entry name" value="DNA 3'-5' HELICASE"/>
    <property type="match status" value="1"/>
</dbReference>
<keyword evidence="5 15" id="KW-0378">Hydrolase</keyword>
<dbReference type="PROSITE" id="PS51217">
    <property type="entry name" value="UVRD_HELICASE_CTER"/>
    <property type="match status" value="1"/>
</dbReference>
<dbReference type="Gene3D" id="3.90.320.10">
    <property type="match status" value="1"/>
</dbReference>
<gene>
    <name evidence="20" type="ORF">D9V34_00585</name>
    <name evidence="19" type="ORF">D9V34_12880</name>
</gene>
<dbReference type="InterPro" id="IPR027417">
    <property type="entry name" value="P-loop_NTPase"/>
</dbReference>
<evidence type="ECO:0000256" key="2">
    <source>
        <dbReference type="ARBA" id="ARBA00022722"/>
    </source>
</evidence>
<evidence type="ECO:0000256" key="1">
    <source>
        <dbReference type="ARBA" id="ARBA00009922"/>
    </source>
</evidence>
<dbReference type="Gene3D" id="1.10.486.10">
    <property type="entry name" value="PCRA, domain 4"/>
    <property type="match status" value="1"/>
</dbReference>
<dbReference type="GO" id="GO:0004527">
    <property type="term" value="F:exonuclease activity"/>
    <property type="evidence" value="ECO:0007669"/>
    <property type="project" value="UniProtKB-KW"/>
</dbReference>
<evidence type="ECO:0000259" key="17">
    <source>
        <dbReference type="PROSITE" id="PS51198"/>
    </source>
</evidence>
<evidence type="ECO:0000313" key="20">
    <source>
        <dbReference type="EMBL" id="RLP84533.1"/>
    </source>
</evidence>
<dbReference type="Proteomes" id="UP000269438">
    <property type="component" value="Unassembled WGS sequence"/>
</dbReference>
<comment type="catalytic activity">
    <reaction evidence="12">
        <text>Couples ATP hydrolysis with the unwinding of duplex DNA by translocating in the 3'-5' direction.</text>
        <dbReference type="EC" id="5.6.2.4"/>
    </reaction>
</comment>
<dbReference type="Gene3D" id="3.40.50.300">
    <property type="entry name" value="P-loop containing nucleotide triphosphate hydrolases"/>
    <property type="match status" value="2"/>
</dbReference>
<feature type="binding site" evidence="15">
    <location>
        <begin position="36"/>
        <end position="43"/>
    </location>
    <ligand>
        <name>ATP</name>
        <dbReference type="ChEBI" id="CHEBI:30616"/>
    </ligand>
</feature>
<accession>A0A3L7AVH4</accession>
<keyword evidence="4" id="KW-0227">DNA damage</keyword>
<evidence type="ECO:0000256" key="3">
    <source>
        <dbReference type="ARBA" id="ARBA00022741"/>
    </source>
</evidence>
<feature type="domain" description="UvrD-like helicase C-terminal" evidence="18">
    <location>
        <begin position="361"/>
        <end position="646"/>
    </location>
</feature>
<keyword evidence="9" id="KW-0238">DNA-binding</keyword>
<keyword evidence="21" id="KW-1185">Reference proteome</keyword>
<dbReference type="GO" id="GO:0005829">
    <property type="term" value="C:cytosol"/>
    <property type="evidence" value="ECO:0007669"/>
    <property type="project" value="TreeGrafter"/>
</dbReference>
<dbReference type="InterPro" id="IPR038726">
    <property type="entry name" value="PDDEXK_AddAB-type"/>
</dbReference>
<dbReference type="InterPro" id="IPR011604">
    <property type="entry name" value="PDDEXK-like_dom_sf"/>
</dbReference>
<dbReference type="InterPro" id="IPR013986">
    <property type="entry name" value="DExx_box_DNA_helicase_dom_sf"/>
</dbReference>
<keyword evidence="2" id="KW-0540">Nuclease</keyword>
<dbReference type="EMBL" id="RCUY01000001">
    <property type="protein sequence ID" value="RLP84533.1"/>
    <property type="molecule type" value="Genomic_DNA"/>
</dbReference>
<dbReference type="GO" id="GO:0000725">
    <property type="term" value="P:recombinational repair"/>
    <property type="evidence" value="ECO:0007669"/>
    <property type="project" value="TreeGrafter"/>
</dbReference>
<proteinExistence type="inferred from homology"/>
<feature type="domain" description="UvrD-like helicase ATP-binding" evidence="17">
    <location>
        <begin position="15"/>
        <end position="307"/>
    </location>
</feature>
<comment type="catalytic activity">
    <reaction evidence="14">
        <text>ATP + H2O = ADP + phosphate + H(+)</text>
        <dbReference type="Rhea" id="RHEA:13065"/>
        <dbReference type="ChEBI" id="CHEBI:15377"/>
        <dbReference type="ChEBI" id="CHEBI:15378"/>
        <dbReference type="ChEBI" id="CHEBI:30616"/>
        <dbReference type="ChEBI" id="CHEBI:43474"/>
        <dbReference type="ChEBI" id="CHEBI:456216"/>
        <dbReference type="EC" id="5.6.2.4"/>
    </reaction>
</comment>
<organism evidence="20 21">
    <name type="scientific">Mycetocola lacteus</name>
    <dbReference type="NCBI Taxonomy" id="76637"/>
    <lineage>
        <taxon>Bacteria</taxon>
        <taxon>Bacillati</taxon>
        <taxon>Actinomycetota</taxon>
        <taxon>Actinomycetes</taxon>
        <taxon>Micrococcales</taxon>
        <taxon>Microbacteriaceae</taxon>
        <taxon>Mycetocola</taxon>
    </lineage>
</organism>
<dbReference type="Pfam" id="PF12705">
    <property type="entry name" value="PDDEXK_1"/>
    <property type="match status" value="1"/>
</dbReference>
<evidence type="ECO:0000256" key="11">
    <source>
        <dbReference type="ARBA" id="ARBA00023235"/>
    </source>
</evidence>
<dbReference type="Gene3D" id="1.10.10.160">
    <property type="match status" value="1"/>
</dbReference>
<dbReference type="EC" id="5.6.2.4" evidence="13"/>
<evidence type="ECO:0000256" key="16">
    <source>
        <dbReference type="SAM" id="MobiDB-lite"/>
    </source>
</evidence>
<evidence type="ECO:0000256" key="14">
    <source>
        <dbReference type="ARBA" id="ARBA00048988"/>
    </source>
</evidence>
<name>A0A3L7AVH4_9MICO</name>
<evidence type="ECO:0000256" key="8">
    <source>
        <dbReference type="ARBA" id="ARBA00022840"/>
    </source>
</evidence>
<evidence type="ECO:0000256" key="13">
    <source>
        <dbReference type="ARBA" id="ARBA00034808"/>
    </source>
</evidence>
<evidence type="ECO:0000259" key="18">
    <source>
        <dbReference type="PROSITE" id="PS51217"/>
    </source>
</evidence>